<sequence length="29" mass="3503">MVNRHLFSPLVWYATILSNQKRKSTLDRK</sequence>
<reference evidence="1" key="1">
    <citation type="submission" date="2024-06" db="EMBL/GenBank/DDBJ databases">
        <title>High activity and specificity of bacteriophage cocktails against carbapenem-resistant Klebsiella pneumoniae belonging to high-risk clones CG258 and ST307.</title>
        <authorList>
            <person name="Jimenez Quiceno J."/>
            <person name="Salazar Ospina L."/>
            <person name="Tellez Carrasquilla S."/>
        </authorList>
    </citation>
    <scope>NUCLEOTIDE SEQUENCE</scope>
</reference>
<protein>
    <submittedName>
        <fullName evidence="1">Uncharacterized protein</fullName>
    </submittedName>
</protein>
<accession>A0AAU8HZ11</accession>
<dbReference type="EMBL" id="PP895363">
    <property type="protein sequence ID" value="XCI77976.1"/>
    <property type="molecule type" value="Genomic_DNA"/>
</dbReference>
<name>A0AAU8HZ11_9CAUD</name>
<evidence type="ECO:0000313" key="1">
    <source>
        <dbReference type="EMBL" id="XCI77976.1"/>
    </source>
</evidence>
<organism evidence="1">
    <name type="scientific">Klebsiella phage FKP3</name>
    <dbReference type="NCBI Taxonomy" id="3231233"/>
    <lineage>
        <taxon>Viruses</taxon>
        <taxon>Duplodnaviria</taxon>
        <taxon>Heunggongvirae</taxon>
        <taxon>Uroviricota</taxon>
        <taxon>Caudoviricetes</taxon>
        <taxon>Stephanstirmvirinae</taxon>
        <taxon>Justusliebigvirus</taxon>
    </lineage>
</organism>
<proteinExistence type="predicted"/>